<dbReference type="AlphaFoldDB" id="A0AA35P4H3"/>
<evidence type="ECO:0000256" key="1">
    <source>
        <dbReference type="SAM" id="MobiDB-lite"/>
    </source>
</evidence>
<proteinExistence type="predicted"/>
<evidence type="ECO:0000313" key="3">
    <source>
        <dbReference type="Proteomes" id="UP001178461"/>
    </source>
</evidence>
<dbReference type="Proteomes" id="UP001178461">
    <property type="component" value="Chromosome 3"/>
</dbReference>
<name>A0AA35P4H3_9SAUR</name>
<reference evidence="2" key="1">
    <citation type="submission" date="2022-12" db="EMBL/GenBank/DDBJ databases">
        <authorList>
            <person name="Alioto T."/>
            <person name="Alioto T."/>
            <person name="Gomez Garrido J."/>
        </authorList>
    </citation>
    <scope>NUCLEOTIDE SEQUENCE</scope>
</reference>
<feature type="region of interest" description="Disordered" evidence="1">
    <location>
        <begin position="14"/>
        <end position="35"/>
    </location>
</feature>
<protein>
    <submittedName>
        <fullName evidence="2">Uncharacterized protein</fullName>
    </submittedName>
</protein>
<organism evidence="2 3">
    <name type="scientific">Podarcis lilfordi</name>
    <name type="common">Lilford's wall lizard</name>
    <dbReference type="NCBI Taxonomy" id="74358"/>
    <lineage>
        <taxon>Eukaryota</taxon>
        <taxon>Metazoa</taxon>
        <taxon>Chordata</taxon>
        <taxon>Craniata</taxon>
        <taxon>Vertebrata</taxon>
        <taxon>Euteleostomi</taxon>
        <taxon>Lepidosauria</taxon>
        <taxon>Squamata</taxon>
        <taxon>Bifurcata</taxon>
        <taxon>Unidentata</taxon>
        <taxon>Episquamata</taxon>
        <taxon>Laterata</taxon>
        <taxon>Lacertibaenia</taxon>
        <taxon>Lacertidae</taxon>
        <taxon>Podarcis</taxon>
    </lineage>
</organism>
<sequence>MTALVLLPSPLLSAASRDLGSPGAPRGRLSRKKDSPSCKVTFTTACSAH</sequence>
<gene>
    <name evidence="2" type="ORF">PODLI_1B009428</name>
</gene>
<accession>A0AA35P4H3</accession>
<keyword evidence="3" id="KW-1185">Reference proteome</keyword>
<evidence type="ECO:0000313" key="2">
    <source>
        <dbReference type="EMBL" id="CAI5771352.1"/>
    </source>
</evidence>
<dbReference type="EMBL" id="OX395128">
    <property type="protein sequence ID" value="CAI5771352.1"/>
    <property type="molecule type" value="Genomic_DNA"/>
</dbReference>